<protein>
    <recommendedName>
        <fullName evidence="5">Protein kinase domain-containing protein</fullName>
    </recommendedName>
</protein>
<dbReference type="Proteomes" id="UP001487740">
    <property type="component" value="Unassembled WGS sequence"/>
</dbReference>
<evidence type="ECO:0000259" key="5">
    <source>
        <dbReference type="Pfam" id="PF00069"/>
    </source>
</evidence>
<evidence type="ECO:0000313" key="7">
    <source>
        <dbReference type="Proteomes" id="UP001487740"/>
    </source>
</evidence>
<gene>
    <name evidence="6" type="ORF">O3P69_010950</name>
</gene>
<dbReference type="GO" id="GO:0005634">
    <property type="term" value="C:nucleus"/>
    <property type="evidence" value="ECO:0007669"/>
    <property type="project" value="TreeGrafter"/>
</dbReference>
<proteinExistence type="predicted"/>
<evidence type="ECO:0000256" key="3">
    <source>
        <dbReference type="ARBA" id="ARBA00022777"/>
    </source>
</evidence>
<dbReference type="PANTHER" id="PTHR11042">
    <property type="entry name" value="EUKARYOTIC TRANSLATION INITIATION FACTOR 2-ALPHA KINASE EIF2-ALPHA KINASE -RELATED"/>
    <property type="match status" value="1"/>
</dbReference>
<dbReference type="Pfam" id="PF00069">
    <property type="entry name" value="Pkinase"/>
    <property type="match status" value="1"/>
</dbReference>
<dbReference type="InterPro" id="IPR000719">
    <property type="entry name" value="Prot_kinase_dom"/>
</dbReference>
<keyword evidence="4" id="KW-0067">ATP-binding</keyword>
<dbReference type="InterPro" id="IPR011009">
    <property type="entry name" value="Kinase-like_dom_sf"/>
</dbReference>
<evidence type="ECO:0000256" key="1">
    <source>
        <dbReference type="ARBA" id="ARBA00022679"/>
    </source>
</evidence>
<keyword evidence="3" id="KW-0418">Kinase</keyword>
<keyword evidence="2" id="KW-0547">Nucleotide-binding</keyword>
<evidence type="ECO:0000313" key="6">
    <source>
        <dbReference type="EMBL" id="KAK8374119.1"/>
    </source>
</evidence>
<dbReference type="GO" id="GO:0005524">
    <property type="term" value="F:ATP binding"/>
    <property type="evidence" value="ECO:0007669"/>
    <property type="project" value="UniProtKB-KW"/>
</dbReference>
<comment type="caution">
    <text evidence="6">The sequence shown here is derived from an EMBL/GenBank/DDBJ whole genome shotgun (WGS) entry which is preliminary data.</text>
</comment>
<feature type="non-terminal residue" evidence="6">
    <location>
        <position position="1"/>
    </location>
</feature>
<dbReference type="PANTHER" id="PTHR11042:SF91">
    <property type="entry name" value="EUKARYOTIC TRANSLATION INITIATION FACTOR 2-ALPHA KINASE"/>
    <property type="match status" value="1"/>
</dbReference>
<dbReference type="Gene3D" id="3.30.200.20">
    <property type="entry name" value="Phosphorylase Kinase, domain 1"/>
    <property type="match status" value="1"/>
</dbReference>
<dbReference type="SUPFAM" id="SSF56112">
    <property type="entry name" value="Protein kinase-like (PK-like)"/>
    <property type="match status" value="1"/>
</dbReference>
<keyword evidence="1" id="KW-0808">Transferase</keyword>
<feature type="domain" description="Protein kinase" evidence="5">
    <location>
        <begin position="6"/>
        <end position="71"/>
    </location>
</feature>
<sequence>YLTDFEPVQRLARGGLGVVCQVRNKLDENEYAVKRINLPTNKSSAERVKREARALAKLNHANIVVRCYNSWPETPPQDGRTPKTPCIASKSPVFVYTSCCSCPAWQYPRLPSVVTLQQMHNQQLIPAGHGLASSGPQSSTSATPLTHRPAVAALHFITGVQRVWARRGDAACRCGHTHTQSRPALCCCSSTS</sequence>
<evidence type="ECO:0000256" key="2">
    <source>
        <dbReference type="ARBA" id="ARBA00022741"/>
    </source>
</evidence>
<name>A0AAW0SFK0_SCYPA</name>
<evidence type="ECO:0000256" key="4">
    <source>
        <dbReference type="ARBA" id="ARBA00022840"/>
    </source>
</evidence>
<accession>A0AAW0SFK0</accession>
<organism evidence="6 7">
    <name type="scientific">Scylla paramamosain</name>
    <name type="common">Mud crab</name>
    <dbReference type="NCBI Taxonomy" id="85552"/>
    <lineage>
        <taxon>Eukaryota</taxon>
        <taxon>Metazoa</taxon>
        <taxon>Ecdysozoa</taxon>
        <taxon>Arthropoda</taxon>
        <taxon>Crustacea</taxon>
        <taxon>Multicrustacea</taxon>
        <taxon>Malacostraca</taxon>
        <taxon>Eumalacostraca</taxon>
        <taxon>Eucarida</taxon>
        <taxon>Decapoda</taxon>
        <taxon>Pleocyemata</taxon>
        <taxon>Brachyura</taxon>
        <taxon>Eubrachyura</taxon>
        <taxon>Portunoidea</taxon>
        <taxon>Portunidae</taxon>
        <taxon>Portuninae</taxon>
        <taxon>Scylla</taxon>
    </lineage>
</organism>
<dbReference type="GO" id="GO:0005737">
    <property type="term" value="C:cytoplasm"/>
    <property type="evidence" value="ECO:0007669"/>
    <property type="project" value="TreeGrafter"/>
</dbReference>
<dbReference type="InterPro" id="IPR050339">
    <property type="entry name" value="CC_SR_Kinase"/>
</dbReference>
<keyword evidence="7" id="KW-1185">Reference proteome</keyword>
<dbReference type="AlphaFoldDB" id="A0AAW0SFK0"/>
<dbReference type="EMBL" id="JARAKH010000598">
    <property type="protein sequence ID" value="KAK8374119.1"/>
    <property type="molecule type" value="Genomic_DNA"/>
</dbReference>
<dbReference type="GO" id="GO:0004694">
    <property type="term" value="F:eukaryotic translation initiation factor 2alpha kinase activity"/>
    <property type="evidence" value="ECO:0007669"/>
    <property type="project" value="TreeGrafter"/>
</dbReference>
<reference evidence="6 7" key="1">
    <citation type="submission" date="2023-03" db="EMBL/GenBank/DDBJ databases">
        <title>High-quality genome of Scylla paramamosain provides insights in environmental adaptation.</title>
        <authorList>
            <person name="Zhang L."/>
        </authorList>
    </citation>
    <scope>NUCLEOTIDE SEQUENCE [LARGE SCALE GENOMIC DNA]</scope>
    <source>
        <strain evidence="6">LZ_2023a</strain>
        <tissue evidence="6">Muscle</tissue>
    </source>
</reference>